<dbReference type="Pfam" id="PF22588">
    <property type="entry name" value="dCache_1_like"/>
    <property type="match status" value="1"/>
</dbReference>
<dbReference type="InterPro" id="IPR054327">
    <property type="entry name" value="His-kinase-like_sensor"/>
</dbReference>
<dbReference type="PANTHER" id="PTHR46663">
    <property type="entry name" value="DIGUANYLATE CYCLASE DGCT-RELATED"/>
    <property type="match status" value="1"/>
</dbReference>
<name>A0ABT1BGS8_9BURK</name>
<evidence type="ECO:0000259" key="2">
    <source>
        <dbReference type="PROSITE" id="PS50112"/>
    </source>
</evidence>
<feature type="transmembrane region" description="Helical" evidence="1">
    <location>
        <begin position="296"/>
        <end position="315"/>
    </location>
</feature>
<keyword evidence="4" id="KW-0808">Transferase</keyword>
<dbReference type="InterPro" id="IPR043128">
    <property type="entry name" value="Rev_trsase/Diguanyl_cyclase"/>
</dbReference>
<feature type="domain" description="PAS" evidence="2">
    <location>
        <begin position="352"/>
        <end position="383"/>
    </location>
</feature>
<dbReference type="Gene3D" id="3.30.70.270">
    <property type="match status" value="1"/>
</dbReference>
<dbReference type="Pfam" id="PF08447">
    <property type="entry name" value="PAS_3"/>
    <property type="match status" value="1"/>
</dbReference>
<dbReference type="RefSeq" id="WP_252767878.1">
    <property type="nucleotide sequence ID" value="NZ_JAMXMC010000001.1"/>
</dbReference>
<dbReference type="InterPro" id="IPR000014">
    <property type="entry name" value="PAS"/>
</dbReference>
<dbReference type="NCBIfam" id="TIGR00254">
    <property type="entry name" value="GGDEF"/>
    <property type="match status" value="1"/>
</dbReference>
<keyword evidence="1" id="KW-1133">Transmembrane helix</keyword>
<sequence length="623" mass="68406">MPSWATRPLGWVGGWLVLGNLLVALVLCVATAFSLESTRSAERARGAEVADNLAHSVSIEVAAELRLVDNALASIAQRLPSHPEVNSPATAQGLAAAIREQAPRVPFVSAIHFVDRQGRINPLSPGQAPRQIDDLGFLQQVLASDTALLSPPRPSPAVGEWAVMRAQRVMGPDGQPCGILVAEITSRQFAEAFARLALGPQDIILLRDRGLRMVAQHMPSRPANTEGLGTTQISPELRSLLARQPAAGTYSSRLGRDGVERIYAYREVPGYPLLLIAGLSSEQYFVPWRATAWRHWSFTALIILLVILGSIYLYLQRRREQEALRYAKRLARQQALMIENDWVGILRLHKRRITWTNRALATITGYEKKDLVGSDTRLLYPDDTSYAAIGQEGHHALRERGNFHTQIRMRHRNGELIWVDLSGTALSEEESVWMLIDISGLKHSEAQAHHMALHDALTGLANRRSLDERLRGALAWARREQRAIALAYMDLDGFKSINDRHGHEAGDAVLRQVADRLAGRVRGHDLVARLGGDEFAIVLADTTSPEEVRTILDRCLAAVQVPLALPDGTLVQVGGSLGVVFGPTQADTPEALLTAADAAMYEAKRRGKGQMVFATAAHLVTPR</sequence>
<dbReference type="CDD" id="cd18773">
    <property type="entry name" value="PDC1_HK_sensor"/>
    <property type="match status" value="1"/>
</dbReference>
<gene>
    <name evidence="4" type="ORF">M0L44_01700</name>
</gene>
<keyword evidence="5" id="KW-1185">Reference proteome</keyword>
<comment type="caution">
    <text evidence="4">The sequence shown here is derived from an EMBL/GenBank/DDBJ whole genome shotgun (WGS) entry which is preliminary data.</text>
</comment>
<dbReference type="NCBIfam" id="TIGR00229">
    <property type="entry name" value="sensory_box"/>
    <property type="match status" value="1"/>
</dbReference>
<dbReference type="InterPro" id="IPR013655">
    <property type="entry name" value="PAS_fold_3"/>
</dbReference>
<dbReference type="InterPro" id="IPR035965">
    <property type="entry name" value="PAS-like_dom_sf"/>
</dbReference>
<keyword evidence="1" id="KW-0472">Membrane</keyword>
<dbReference type="Pfam" id="PF00990">
    <property type="entry name" value="GGDEF"/>
    <property type="match status" value="1"/>
</dbReference>
<proteinExistence type="predicted"/>
<dbReference type="SMART" id="SM00267">
    <property type="entry name" value="GGDEF"/>
    <property type="match status" value="1"/>
</dbReference>
<dbReference type="CDD" id="cd01949">
    <property type="entry name" value="GGDEF"/>
    <property type="match status" value="1"/>
</dbReference>
<evidence type="ECO:0000313" key="5">
    <source>
        <dbReference type="Proteomes" id="UP001204851"/>
    </source>
</evidence>
<dbReference type="SUPFAM" id="SSF55785">
    <property type="entry name" value="PYP-like sensor domain (PAS domain)"/>
    <property type="match status" value="1"/>
</dbReference>
<organism evidence="4 5">
    <name type="scientific">Ideonella oryzae</name>
    <dbReference type="NCBI Taxonomy" id="2937441"/>
    <lineage>
        <taxon>Bacteria</taxon>
        <taxon>Pseudomonadati</taxon>
        <taxon>Pseudomonadota</taxon>
        <taxon>Betaproteobacteria</taxon>
        <taxon>Burkholderiales</taxon>
        <taxon>Sphaerotilaceae</taxon>
        <taxon>Ideonella</taxon>
    </lineage>
</organism>
<dbReference type="EMBL" id="JAMXMC010000001">
    <property type="protein sequence ID" value="MCO5975436.1"/>
    <property type="molecule type" value="Genomic_DNA"/>
</dbReference>
<evidence type="ECO:0000259" key="3">
    <source>
        <dbReference type="PROSITE" id="PS50887"/>
    </source>
</evidence>
<dbReference type="EC" id="2.7.7.65" evidence="4"/>
<dbReference type="PROSITE" id="PS50887">
    <property type="entry name" value="GGDEF"/>
    <property type="match status" value="1"/>
</dbReference>
<reference evidence="4 5" key="1">
    <citation type="submission" date="2022-06" db="EMBL/GenBank/DDBJ databases">
        <title>Ideonella sp. NS12-5 Genome sequencing and assembly.</title>
        <authorList>
            <person name="Jung Y."/>
        </authorList>
    </citation>
    <scope>NUCLEOTIDE SEQUENCE [LARGE SCALE GENOMIC DNA]</scope>
    <source>
        <strain evidence="4 5">NS12-5</strain>
    </source>
</reference>
<feature type="transmembrane region" description="Helical" evidence="1">
    <location>
        <begin position="12"/>
        <end position="35"/>
    </location>
</feature>
<dbReference type="GO" id="GO:0052621">
    <property type="term" value="F:diguanylate cyclase activity"/>
    <property type="evidence" value="ECO:0007669"/>
    <property type="project" value="UniProtKB-EC"/>
</dbReference>
<keyword evidence="4" id="KW-0548">Nucleotidyltransferase</keyword>
<dbReference type="CDD" id="cd00130">
    <property type="entry name" value="PAS"/>
    <property type="match status" value="1"/>
</dbReference>
<dbReference type="PANTHER" id="PTHR46663:SF2">
    <property type="entry name" value="GGDEF DOMAIN-CONTAINING PROTEIN"/>
    <property type="match status" value="1"/>
</dbReference>
<dbReference type="InterPro" id="IPR029787">
    <property type="entry name" value="Nucleotide_cyclase"/>
</dbReference>
<dbReference type="InterPro" id="IPR052163">
    <property type="entry name" value="DGC-Regulatory_Protein"/>
</dbReference>
<accession>A0ABT1BGS8</accession>
<dbReference type="SUPFAM" id="SSF55073">
    <property type="entry name" value="Nucleotide cyclase"/>
    <property type="match status" value="1"/>
</dbReference>
<keyword evidence="1" id="KW-0812">Transmembrane</keyword>
<dbReference type="InterPro" id="IPR000160">
    <property type="entry name" value="GGDEF_dom"/>
</dbReference>
<dbReference type="CDD" id="cd12915">
    <property type="entry name" value="PDC2_DGC_like"/>
    <property type="match status" value="1"/>
</dbReference>
<feature type="domain" description="GGDEF" evidence="3">
    <location>
        <begin position="482"/>
        <end position="616"/>
    </location>
</feature>
<evidence type="ECO:0000313" key="4">
    <source>
        <dbReference type="EMBL" id="MCO5975436.1"/>
    </source>
</evidence>
<dbReference type="Proteomes" id="UP001204851">
    <property type="component" value="Unassembled WGS sequence"/>
</dbReference>
<protein>
    <submittedName>
        <fullName evidence="4">Diguanylate cyclase</fullName>
        <ecNumber evidence="4">2.7.7.65</ecNumber>
    </submittedName>
</protein>
<evidence type="ECO:0000256" key="1">
    <source>
        <dbReference type="SAM" id="Phobius"/>
    </source>
</evidence>
<dbReference type="Gene3D" id="3.30.450.20">
    <property type="entry name" value="PAS domain"/>
    <property type="match status" value="3"/>
</dbReference>
<dbReference type="PROSITE" id="PS50112">
    <property type="entry name" value="PAS"/>
    <property type="match status" value="1"/>
</dbReference>